<keyword evidence="2" id="KW-0547">Nucleotide-binding</keyword>
<keyword evidence="1" id="KW-0436">Ligase</keyword>
<dbReference type="Pfam" id="PF08245">
    <property type="entry name" value="Mur_ligase_M"/>
    <property type="match status" value="1"/>
</dbReference>
<dbReference type="PANTHER" id="PTHR43024">
    <property type="entry name" value="UDP-N-ACETYLMURAMOYL-TRIPEPTIDE--D-ALANYL-D-ALANINE LIGASE"/>
    <property type="match status" value="1"/>
</dbReference>
<dbReference type="InterPro" id="IPR013221">
    <property type="entry name" value="Mur_ligase_cen"/>
</dbReference>
<dbReference type="SUPFAM" id="SSF53623">
    <property type="entry name" value="MurD-like peptide ligases, catalytic domain"/>
    <property type="match status" value="1"/>
</dbReference>
<dbReference type="PANTHER" id="PTHR43024:SF1">
    <property type="entry name" value="UDP-N-ACETYLMURAMOYL-TRIPEPTIDE--D-ALANYL-D-ALANINE LIGASE"/>
    <property type="match status" value="1"/>
</dbReference>
<name>A0A2H0KLL3_9BACT</name>
<accession>A0A2H0KLL3</accession>
<comment type="caution">
    <text evidence="6">The sequence shown here is derived from an EMBL/GenBank/DDBJ whole genome shotgun (WGS) entry which is preliminary data.</text>
</comment>
<dbReference type="Pfam" id="PF02875">
    <property type="entry name" value="Mur_ligase_C"/>
    <property type="match status" value="1"/>
</dbReference>
<gene>
    <name evidence="6" type="ORF">COV86_04565</name>
</gene>
<dbReference type="InterPro" id="IPR036565">
    <property type="entry name" value="Mur-like_cat_sf"/>
</dbReference>
<evidence type="ECO:0000259" key="5">
    <source>
        <dbReference type="Pfam" id="PF08245"/>
    </source>
</evidence>
<sequence>MKNIFVWGLLYYLRFFARLTLFLHKPKVIGITGSVGKSSTRNALHAMMKDYFKVKVIKEGNSETGIPLGVLGLNPGNYRLPDWLKAMFLAPFKLNSLKDIQYLIIEMGIDSPHPPKNMDYLLTIVKPDIAVVLNVYPVHTMQFDEIVDENLIGEKRIKTILEKIVEEKMKIITKAEPKVSIYNVDDKNIRRYTSSEQNESRSSRQARTLNFGESEEADIKFLNYQVNLKRTSFRYLLKKENKEIEINIQNFVLPKRYLEVFAATIAVGKSIGLTNKKIVDGLSKNFTIPTGRGSIFEGINSSIIVDSSYNASKASVLTFLEMTKELSEKENRPFILLLGDMRELGQETKMEHEAVAKKIADLKVDQVYCVGPNTKKYVIPKIKKDPSTRTSSSLGMTGGARWFRTAVEAGDYLRKTLPYRAIVLVKGSQNEIFLEEAVKKILKNKSDSKKLCRQNDFWVKKKRAFFQGV</sequence>
<evidence type="ECO:0000313" key="6">
    <source>
        <dbReference type="EMBL" id="PIQ72148.1"/>
    </source>
</evidence>
<dbReference type="GO" id="GO:0005524">
    <property type="term" value="F:ATP binding"/>
    <property type="evidence" value="ECO:0007669"/>
    <property type="project" value="UniProtKB-KW"/>
</dbReference>
<keyword evidence="3" id="KW-0067">ATP-binding</keyword>
<dbReference type="Gene3D" id="3.90.190.20">
    <property type="entry name" value="Mur ligase, C-terminal domain"/>
    <property type="match status" value="1"/>
</dbReference>
<dbReference type="Gene3D" id="3.40.1190.10">
    <property type="entry name" value="Mur-like, catalytic domain"/>
    <property type="match status" value="1"/>
</dbReference>
<protein>
    <submittedName>
        <fullName evidence="6">Uncharacterized protein</fullName>
    </submittedName>
</protein>
<evidence type="ECO:0000313" key="7">
    <source>
        <dbReference type="Proteomes" id="UP000229570"/>
    </source>
</evidence>
<dbReference type="AlphaFoldDB" id="A0A2H0KLL3"/>
<dbReference type="GO" id="GO:0016881">
    <property type="term" value="F:acid-amino acid ligase activity"/>
    <property type="evidence" value="ECO:0007669"/>
    <property type="project" value="InterPro"/>
</dbReference>
<proteinExistence type="predicted"/>
<dbReference type="Proteomes" id="UP000229570">
    <property type="component" value="Unassembled WGS sequence"/>
</dbReference>
<dbReference type="SUPFAM" id="SSF53244">
    <property type="entry name" value="MurD-like peptide ligases, peptide-binding domain"/>
    <property type="match status" value="1"/>
</dbReference>
<feature type="domain" description="Mur ligase central" evidence="5">
    <location>
        <begin position="31"/>
        <end position="248"/>
    </location>
</feature>
<feature type="domain" description="Mur ligase C-terminal" evidence="4">
    <location>
        <begin position="292"/>
        <end position="428"/>
    </location>
</feature>
<reference evidence="6 7" key="1">
    <citation type="submission" date="2017-09" db="EMBL/GenBank/DDBJ databases">
        <title>Depth-based differentiation of microbial function through sediment-hosted aquifers and enrichment of novel symbionts in the deep terrestrial subsurface.</title>
        <authorList>
            <person name="Probst A.J."/>
            <person name="Ladd B."/>
            <person name="Jarett J.K."/>
            <person name="Geller-Mcgrath D.E."/>
            <person name="Sieber C.M."/>
            <person name="Emerson J.B."/>
            <person name="Anantharaman K."/>
            <person name="Thomas B.C."/>
            <person name="Malmstrom R."/>
            <person name="Stieglmeier M."/>
            <person name="Klingl A."/>
            <person name="Woyke T."/>
            <person name="Ryan C.M."/>
            <person name="Banfield J.F."/>
        </authorList>
    </citation>
    <scope>NUCLEOTIDE SEQUENCE [LARGE SCALE GENOMIC DNA]</scope>
    <source>
        <strain evidence="6">CG11_big_fil_rev_8_21_14_0_20_35_14</strain>
    </source>
</reference>
<organism evidence="6 7">
    <name type="scientific">Candidatus Roizmanbacteria bacterium CG11_big_fil_rev_8_21_14_0_20_35_14</name>
    <dbReference type="NCBI Taxonomy" id="1974855"/>
    <lineage>
        <taxon>Bacteria</taxon>
        <taxon>Candidatus Roizmaniibacteriota</taxon>
    </lineage>
</organism>
<dbReference type="InterPro" id="IPR051046">
    <property type="entry name" value="MurCDEF_CellWall_CoF430Synth"/>
</dbReference>
<dbReference type="InterPro" id="IPR004101">
    <property type="entry name" value="Mur_ligase_C"/>
</dbReference>
<evidence type="ECO:0000256" key="2">
    <source>
        <dbReference type="ARBA" id="ARBA00022741"/>
    </source>
</evidence>
<evidence type="ECO:0000256" key="3">
    <source>
        <dbReference type="ARBA" id="ARBA00022840"/>
    </source>
</evidence>
<dbReference type="EMBL" id="PCVL01000071">
    <property type="protein sequence ID" value="PIQ72148.1"/>
    <property type="molecule type" value="Genomic_DNA"/>
</dbReference>
<evidence type="ECO:0000259" key="4">
    <source>
        <dbReference type="Pfam" id="PF02875"/>
    </source>
</evidence>
<evidence type="ECO:0000256" key="1">
    <source>
        <dbReference type="ARBA" id="ARBA00022598"/>
    </source>
</evidence>
<dbReference type="InterPro" id="IPR036615">
    <property type="entry name" value="Mur_ligase_C_dom_sf"/>
</dbReference>